<dbReference type="Proteomes" id="UP000823775">
    <property type="component" value="Unassembled WGS sequence"/>
</dbReference>
<dbReference type="EMBL" id="JACEIK010000702">
    <property type="protein sequence ID" value="MCD7461151.1"/>
    <property type="molecule type" value="Genomic_DNA"/>
</dbReference>
<keyword evidence="2" id="KW-1185">Reference proteome</keyword>
<protein>
    <submittedName>
        <fullName evidence="1">Uncharacterized protein</fullName>
    </submittedName>
</protein>
<name>A0ABS8SQJ0_DATST</name>
<proteinExistence type="predicted"/>
<organism evidence="1 2">
    <name type="scientific">Datura stramonium</name>
    <name type="common">Jimsonweed</name>
    <name type="synonym">Common thornapple</name>
    <dbReference type="NCBI Taxonomy" id="4076"/>
    <lineage>
        <taxon>Eukaryota</taxon>
        <taxon>Viridiplantae</taxon>
        <taxon>Streptophyta</taxon>
        <taxon>Embryophyta</taxon>
        <taxon>Tracheophyta</taxon>
        <taxon>Spermatophyta</taxon>
        <taxon>Magnoliopsida</taxon>
        <taxon>eudicotyledons</taxon>
        <taxon>Gunneridae</taxon>
        <taxon>Pentapetalae</taxon>
        <taxon>asterids</taxon>
        <taxon>lamiids</taxon>
        <taxon>Solanales</taxon>
        <taxon>Solanaceae</taxon>
        <taxon>Solanoideae</taxon>
        <taxon>Datureae</taxon>
        <taxon>Datura</taxon>
    </lineage>
</organism>
<evidence type="ECO:0000313" key="1">
    <source>
        <dbReference type="EMBL" id="MCD7461151.1"/>
    </source>
</evidence>
<accession>A0ABS8SQJ0</accession>
<gene>
    <name evidence="1" type="ORF">HAX54_045403</name>
</gene>
<sequence length="75" mass="8713">MLRSLKFRGDISSIYCIKNVPLLVQVFLVDNNGDSRTKESLVLKHLSDVTLNHLREAKLERFTGRIYELQLIKIL</sequence>
<evidence type="ECO:0000313" key="2">
    <source>
        <dbReference type="Proteomes" id="UP000823775"/>
    </source>
</evidence>
<comment type="caution">
    <text evidence="1">The sequence shown here is derived from an EMBL/GenBank/DDBJ whole genome shotgun (WGS) entry which is preliminary data.</text>
</comment>
<reference evidence="1 2" key="1">
    <citation type="journal article" date="2021" name="BMC Genomics">
        <title>Datura genome reveals duplications of psychoactive alkaloid biosynthetic genes and high mutation rate following tissue culture.</title>
        <authorList>
            <person name="Rajewski A."/>
            <person name="Carter-House D."/>
            <person name="Stajich J."/>
            <person name="Litt A."/>
        </authorList>
    </citation>
    <scope>NUCLEOTIDE SEQUENCE [LARGE SCALE GENOMIC DNA]</scope>
    <source>
        <strain evidence="1">AR-01</strain>
    </source>
</reference>